<protein>
    <recommendedName>
        <fullName evidence="4">Apple domain-containing protein</fullName>
    </recommendedName>
</protein>
<dbReference type="GeneID" id="5979907"/>
<feature type="domain" description="Apple" evidence="4">
    <location>
        <begin position="137"/>
        <end position="218"/>
    </location>
</feature>
<dbReference type="EMBL" id="CH445347">
    <property type="protein sequence ID" value="EAT80076.1"/>
    <property type="molecule type" value="Genomic_DNA"/>
</dbReference>
<dbReference type="GO" id="GO:0005576">
    <property type="term" value="C:extracellular region"/>
    <property type="evidence" value="ECO:0007669"/>
    <property type="project" value="InterPro"/>
</dbReference>
<dbReference type="InterPro" id="IPR000177">
    <property type="entry name" value="Apple"/>
</dbReference>
<dbReference type="PANTHER" id="PTHR33946:SF4">
    <property type="entry name" value="COAGULATION FACTOR XI"/>
    <property type="match status" value="1"/>
</dbReference>
<evidence type="ECO:0000256" key="3">
    <source>
        <dbReference type="SAM" id="SignalP"/>
    </source>
</evidence>
<dbReference type="AlphaFoldDB" id="Q0U636"/>
<dbReference type="RefSeq" id="XP_001802996.1">
    <property type="nucleotide sequence ID" value="XM_001802944.1"/>
</dbReference>
<evidence type="ECO:0000313" key="6">
    <source>
        <dbReference type="Proteomes" id="UP000001055"/>
    </source>
</evidence>
<keyword evidence="2" id="KW-1015">Disulfide bond</keyword>
<proteinExistence type="predicted"/>
<dbReference type="GO" id="GO:0006508">
    <property type="term" value="P:proteolysis"/>
    <property type="evidence" value="ECO:0007669"/>
    <property type="project" value="InterPro"/>
</dbReference>
<evidence type="ECO:0000313" key="5">
    <source>
        <dbReference type="EMBL" id="EAT80076.1"/>
    </source>
</evidence>
<dbReference type="Pfam" id="PF00024">
    <property type="entry name" value="PAN_1"/>
    <property type="match status" value="1"/>
</dbReference>
<sequence length="218" mass="22466">MLPAVILALTTLSAAAAAAKCRSDQPRCPNENTCTTTTGNGAVFQMKCATDYNGIIIQSTQAGSYADCASACAWVTGCKAFNYKGEFCYLLGDSLGTARTSDSVAAGVMTTAGTTTSSSSNACSEVVDCDVPGTNDCTYTTAAGTFKTSCDTDFYGNDIGITSADNLSQCMKNCASTTGCKAVSWSTGTCYLKSIGSNGIFSQWVDDIQCGLKDDTAT</sequence>
<reference evidence="6" key="1">
    <citation type="journal article" date="2007" name="Plant Cell">
        <title>Dothideomycete-plant interactions illuminated by genome sequencing and EST analysis of the wheat pathogen Stagonospora nodorum.</title>
        <authorList>
            <person name="Hane J.K."/>
            <person name="Lowe R.G."/>
            <person name="Solomon P.S."/>
            <person name="Tan K.C."/>
            <person name="Schoch C.L."/>
            <person name="Spatafora J.W."/>
            <person name="Crous P.W."/>
            <person name="Kodira C."/>
            <person name="Birren B.W."/>
            <person name="Galagan J.E."/>
            <person name="Torriani S.F."/>
            <person name="McDonald B.A."/>
            <person name="Oliver R.P."/>
        </authorList>
    </citation>
    <scope>NUCLEOTIDE SEQUENCE [LARGE SCALE GENOMIC DNA]</scope>
    <source>
        <strain evidence="6">SN15 / ATCC MYA-4574 / FGSC 10173</strain>
    </source>
</reference>
<organism evidence="5 6">
    <name type="scientific">Phaeosphaeria nodorum (strain SN15 / ATCC MYA-4574 / FGSC 10173)</name>
    <name type="common">Glume blotch fungus</name>
    <name type="synonym">Parastagonospora nodorum</name>
    <dbReference type="NCBI Taxonomy" id="321614"/>
    <lineage>
        <taxon>Eukaryota</taxon>
        <taxon>Fungi</taxon>
        <taxon>Dikarya</taxon>
        <taxon>Ascomycota</taxon>
        <taxon>Pezizomycotina</taxon>
        <taxon>Dothideomycetes</taxon>
        <taxon>Pleosporomycetidae</taxon>
        <taxon>Pleosporales</taxon>
        <taxon>Pleosporineae</taxon>
        <taxon>Phaeosphaeriaceae</taxon>
        <taxon>Parastagonospora</taxon>
    </lineage>
</organism>
<accession>Q0U636</accession>
<feature type="signal peptide" evidence="3">
    <location>
        <begin position="1"/>
        <end position="18"/>
    </location>
</feature>
<dbReference type="Gene3D" id="3.50.4.10">
    <property type="entry name" value="Hepatocyte Growth Factor"/>
    <property type="match status" value="2"/>
</dbReference>
<evidence type="ECO:0000256" key="2">
    <source>
        <dbReference type="ARBA" id="ARBA00023157"/>
    </source>
</evidence>
<dbReference type="Proteomes" id="UP000001055">
    <property type="component" value="Unassembled WGS sequence"/>
</dbReference>
<dbReference type="eggNOG" id="ENOG502T4M9">
    <property type="taxonomic scope" value="Eukaryota"/>
</dbReference>
<dbReference type="PANTHER" id="PTHR33946">
    <property type="match status" value="1"/>
</dbReference>
<dbReference type="Pfam" id="PF14295">
    <property type="entry name" value="PAN_4"/>
    <property type="match status" value="1"/>
</dbReference>
<dbReference type="SMART" id="SM00223">
    <property type="entry name" value="APPLE"/>
    <property type="match status" value="2"/>
</dbReference>
<evidence type="ECO:0000259" key="4">
    <source>
        <dbReference type="PROSITE" id="PS50948"/>
    </source>
</evidence>
<dbReference type="HOGENOM" id="CLU_1288792_0_0_1"/>
<keyword evidence="1" id="KW-0677">Repeat</keyword>
<dbReference type="KEGG" id="pno:SNOG_12778"/>
<gene>
    <name evidence="5" type="ORF">SNOG_12778</name>
</gene>
<dbReference type="InterPro" id="IPR003609">
    <property type="entry name" value="Pan_app"/>
</dbReference>
<dbReference type="PROSITE" id="PS50948">
    <property type="entry name" value="PAN"/>
    <property type="match status" value="2"/>
</dbReference>
<dbReference type="InParanoid" id="Q0U636"/>
<name>Q0U636_PHANO</name>
<feature type="chain" id="PRO_5004177525" description="Apple domain-containing protein" evidence="3">
    <location>
        <begin position="19"/>
        <end position="218"/>
    </location>
</feature>
<keyword evidence="3" id="KW-0732">Signal</keyword>
<evidence type="ECO:0000256" key="1">
    <source>
        <dbReference type="ARBA" id="ARBA00022737"/>
    </source>
</evidence>
<dbReference type="VEuPathDB" id="FungiDB:JI435_127780"/>
<dbReference type="OMA" id="CETEINC"/>
<feature type="domain" description="Apple" evidence="4">
    <location>
        <begin position="34"/>
        <end position="123"/>
    </location>
</feature>